<name>A0A553WCA5_9SPHN</name>
<comment type="caution">
    <text evidence="1">The sequence shown here is derived from an EMBL/GenBank/DDBJ whole genome shotgun (WGS) entry which is preliminary data.</text>
</comment>
<dbReference type="Gene3D" id="2.40.30.100">
    <property type="entry name" value="AF2212/PG0164-like"/>
    <property type="match status" value="1"/>
</dbReference>
<sequence>MTETHHITAKLWLWNSDKAAASWHFLTIEGEAAEAIHALALMRRLESGRRRGWGAMKVHVTIGETSWDTSIFPDKGSGGWLLPVKAAVRKAEELVAGDEVRVSVTL</sequence>
<dbReference type="OrthoDB" id="9808666at2"/>
<dbReference type="Proteomes" id="UP000320160">
    <property type="component" value="Unassembled WGS sequence"/>
</dbReference>
<dbReference type="InterPro" id="IPR037079">
    <property type="entry name" value="AF2212/PG0164-like_sf"/>
</dbReference>
<keyword evidence="2" id="KW-1185">Reference proteome</keyword>
<dbReference type="AlphaFoldDB" id="A0A553WCA5"/>
<protein>
    <submittedName>
        <fullName evidence="1">DUF1905 domain-containing protein</fullName>
    </submittedName>
</protein>
<dbReference type="RefSeq" id="WP_143777539.1">
    <property type="nucleotide sequence ID" value="NZ_VKKU01000002.1"/>
</dbReference>
<dbReference type="Pfam" id="PF08922">
    <property type="entry name" value="DUF1905"/>
    <property type="match status" value="1"/>
</dbReference>
<dbReference type="EMBL" id="VKKU01000002">
    <property type="protein sequence ID" value="TSB02321.1"/>
    <property type="molecule type" value="Genomic_DNA"/>
</dbReference>
<gene>
    <name evidence="1" type="ORF">FOM92_14585</name>
</gene>
<accession>A0A553WCA5</accession>
<dbReference type="InterPro" id="IPR015018">
    <property type="entry name" value="DUF1905"/>
</dbReference>
<dbReference type="SUPFAM" id="SSF141694">
    <property type="entry name" value="AF2212/PG0164-like"/>
    <property type="match status" value="1"/>
</dbReference>
<proteinExistence type="predicted"/>
<organism evidence="1 2">
    <name type="scientific">Sphingorhabdus contaminans</name>
    <dbReference type="NCBI Taxonomy" id="1343899"/>
    <lineage>
        <taxon>Bacteria</taxon>
        <taxon>Pseudomonadati</taxon>
        <taxon>Pseudomonadota</taxon>
        <taxon>Alphaproteobacteria</taxon>
        <taxon>Sphingomonadales</taxon>
        <taxon>Sphingomonadaceae</taxon>
        <taxon>Sphingorhabdus</taxon>
    </lineage>
</organism>
<evidence type="ECO:0000313" key="2">
    <source>
        <dbReference type="Proteomes" id="UP000320160"/>
    </source>
</evidence>
<evidence type="ECO:0000313" key="1">
    <source>
        <dbReference type="EMBL" id="TSB02321.1"/>
    </source>
</evidence>
<reference evidence="1 2" key="1">
    <citation type="submission" date="2019-07" db="EMBL/GenBank/DDBJ databases">
        <authorList>
            <person name="Park M."/>
        </authorList>
    </citation>
    <scope>NUCLEOTIDE SEQUENCE [LARGE SCALE GENOMIC DNA]</scope>
    <source>
        <strain evidence="1 2">KCTC32445</strain>
    </source>
</reference>